<gene>
    <name evidence="1" type="ORF">GCM10023215_40850</name>
</gene>
<dbReference type="RefSeq" id="WP_345382232.1">
    <property type="nucleotide sequence ID" value="NZ_BAABIC010000014.1"/>
</dbReference>
<proteinExistence type="predicted"/>
<name>A0ABP8WZW8_9PSEU</name>
<sequence length="66" mass="7397">MVGEFDGRVKYGRLLPPGQEPGDAVFAEKIREDAIRAAGWTVLRWTWGELRDFGPVAARLRRALDG</sequence>
<organism evidence="1 2">
    <name type="scientific">Pseudonocardia yuanmonensis</name>
    <dbReference type="NCBI Taxonomy" id="1095914"/>
    <lineage>
        <taxon>Bacteria</taxon>
        <taxon>Bacillati</taxon>
        <taxon>Actinomycetota</taxon>
        <taxon>Actinomycetes</taxon>
        <taxon>Pseudonocardiales</taxon>
        <taxon>Pseudonocardiaceae</taxon>
        <taxon>Pseudonocardia</taxon>
    </lineage>
</organism>
<dbReference type="EMBL" id="BAABIC010000014">
    <property type="protein sequence ID" value="GAA4698289.1"/>
    <property type="molecule type" value="Genomic_DNA"/>
</dbReference>
<evidence type="ECO:0000313" key="2">
    <source>
        <dbReference type="Proteomes" id="UP001500325"/>
    </source>
</evidence>
<evidence type="ECO:0008006" key="3">
    <source>
        <dbReference type="Google" id="ProtNLM"/>
    </source>
</evidence>
<evidence type="ECO:0000313" key="1">
    <source>
        <dbReference type="EMBL" id="GAA4698289.1"/>
    </source>
</evidence>
<dbReference type="Proteomes" id="UP001500325">
    <property type="component" value="Unassembled WGS sequence"/>
</dbReference>
<protein>
    <recommendedName>
        <fullName evidence="3">DUF559 domain-containing protein</fullName>
    </recommendedName>
</protein>
<reference evidence="2" key="1">
    <citation type="journal article" date="2019" name="Int. J. Syst. Evol. Microbiol.">
        <title>The Global Catalogue of Microorganisms (GCM) 10K type strain sequencing project: providing services to taxonomists for standard genome sequencing and annotation.</title>
        <authorList>
            <consortium name="The Broad Institute Genomics Platform"/>
            <consortium name="The Broad Institute Genome Sequencing Center for Infectious Disease"/>
            <person name="Wu L."/>
            <person name="Ma J."/>
        </authorList>
    </citation>
    <scope>NUCLEOTIDE SEQUENCE [LARGE SCALE GENOMIC DNA]</scope>
    <source>
        <strain evidence="2">JCM 18055</strain>
    </source>
</reference>
<keyword evidence="2" id="KW-1185">Reference proteome</keyword>
<accession>A0ABP8WZW8</accession>
<comment type="caution">
    <text evidence="1">The sequence shown here is derived from an EMBL/GenBank/DDBJ whole genome shotgun (WGS) entry which is preliminary data.</text>
</comment>